<protein>
    <recommendedName>
        <fullName evidence="1">ATP-grasp domain-containing protein</fullName>
    </recommendedName>
</protein>
<proteinExistence type="predicted"/>
<feature type="domain" description="ATP-grasp" evidence="1">
    <location>
        <begin position="124"/>
        <end position="271"/>
    </location>
</feature>
<accession>A0A1G4Z0J2</accession>
<gene>
    <name evidence="2" type="ORF">SAMN03159343_3913</name>
</gene>
<name>A0A1G4Z0J2_9ACTN</name>
<dbReference type="InterPro" id="IPR025643">
    <property type="entry name" value="R2K_3"/>
</dbReference>
<organism evidence="2 3">
    <name type="scientific">Klenkia marina</name>
    <dbReference type="NCBI Taxonomy" id="1960309"/>
    <lineage>
        <taxon>Bacteria</taxon>
        <taxon>Bacillati</taxon>
        <taxon>Actinomycetota</taxon>
        <taxon>Actinomycetes</taxon>
        <taxon>Geodermatophilales</taxon>
        <taxon>Geodermatophilaceae</taxon>
        <taxon>Klenkia</taxon>
    </lineage>
</organism>
<reference evidence="3" key="1">
    <citation type="submission" date="2016-10" db="EMBL/GenBank/DDBJ databases">
        <authorList>
            <person name="Varghese N."/>
            <person name="Submissions S."/>
        </authorList>
    </citation>
    <scope>NUCLEOTIDE SEQUENCE [LARGE SCALE GENOMIC DNA]</scope>
    <source>
        <strain evidence="3">DSM 45722</strain>
    </source>
</reference>
<keyword evidence="3" id="KW-1185">Reference proteome</keyword>
<dbReference type="AlphaFoldDB" id="A0A1G4Z0J2"/>
<dbReference type="EMBL" id="FMUH01000007">
    <property type="protein sequence ID" value="SCX59201.1"/>
    <property type="molecule type" value="Genomic_DNA"/>
</dbReference>
<dbReference type="Pfam" id="PF14243">
    <property type="entry name" value="R2K_3"/>
    <property type="match status" value="1"/>
</dbReference>
<evidence type="ECO:0000259" key="1">
    <source>
        <dbReference type="Pfam" id="PF14243"/>
    </source>
</evidence>
<dbReference type="STRING" id="1960309.SAMN03159343_3913"/>
<evidence type="ECO:0000313" key="2">
    <source>
        <dbReference type="EMBL" id="SCX59201.1"/>
    </source>
</evidence>
<evidence type="ECO:0000313" key="3">
    <source>
        <dbReference type="Proteomes" id="UP000198981"/>
    </source>
</evidence>
<sequence>MLLLLPRDPLAPRRADEHFAPEAAAAAELGLPTALVDHDELTATEPDPARAVRGVPADADAVYRGWMLRSEQYAAMAGALAARGVRLRTSPEQYRAAHELPGWYAALSDVTPESRWDTDGDVGWLGSGAAVLRDHTKSLKHAWSEACLVPDVTDAAAAQRVVARFRELRGEDLVGSVVVRRFEEFIGPEARTWWVGGRCVLVTAHPDTPDELPADPDLELAAPAVATLGLPFVTVDLVRRADGRWRVVELGDGQVSDRPSTTPPVELLTALAAGGAA</sequence>
<dbReference type="RefSeq" id="WP_165839453.1">
    <property type="nucleotide sequence ID" value="NZ_FMUH01000007.1"/>
</dbReference>
<dbReference type="Proteomes" id="UP000198981">
    <property type="component" value="Unassembled WGS sequence"/>
</dbReference>